<sequence>MSDDPRTDAGGRVDPDGDSGDDGEQWRFAIDEVGPEAEAAREAARNPPIEPESIDAENALFVVAGVLGTLLLVFSVTL</sequence>
<keyword evidence="2" id="KW-0812">Transmembrane</keyword>
<dbReference type="InterPro" id="IPR055736">
    <property type="entry name" value="DUF7312"/>
</dbReference>
<evidence type="ECO:0000313" key="5">
    <source>
        <dbReference type="Proteomes" id="UP000826254"/>
    </source>
</evidence>
<dbReference type="Proteomes" id="UP000826254">
    <property type="component" value="Chromosome"/>
</dbReference>
<dbReference type="KEGG" id="hmp:K6T50_13745"/>
<dbReference type="AlphaFoldDB" id="A0A8T8WBV1"/>
<evidence type="ECO:0000259" key="3">
    <source>
        <dbReference type="Pfam" id="PF23994"/>
    </source>
</evidence>
<proteinExistence type="predicted"/>
<organism evidence="4 5">
    <name type="scientific">Halobaculum magnesiiphilum</name>
    <dbReference type="NCBI Taxonomy" id="1017351"/>
    <lineage>
        <taxon>Archaea</taxon>
        <taxon>Methanobacteriati</taxon>
        <taxon>Methanobacteriota</taxon>
        <taxon>Stenosarchaea group</taxon>
        <taxon>Halobacteria</taxon>
        <taxon>Halobacteriales</taxon>
        <taxon>Haloferacaceae</taxon>
        <taxon>Halobaculum</taxon>
    </lineage>
</organism>
<protein>
    <recommendedName>
        <fullName evidence="3">DUF7312 domain-containing protein</fullName>
    </recommendedName>
</protein>
<feature type="domain" description="DUF7312" evidence="3">
    <location>
        <begin position="24"/>
        <end position="75"/>
    </location>
</feature>
<evidence type="ECO:0000256" key="2">
    <source>
        <dbReference type="SAM" id="Phobius"/>
    </source>
</evidence>
<feature type="compositionally biased region" description="Basic and acidic residues" evidence="1">
    <location>
        <begin position="1"/>
        <end position="15"/>
    </location>
</feature>
<name>A0A8T8WBV1_9EURY</name>
<accession>A0A8T8WBV1</accession>
<feature type="region of interest" description="Disordered" evidence="1">
    <location>
        <begin position="1"/>
        <end position="25"/>
    </location>
</feature>
<evidence type="ECO:0000256" key="1">
    <source>
        <dbReference type="SAM" id="MobiDB-lite"/>
    </source>
</evidence>
<gene>
    <name evidence="4" type="ORF">K6T50_13745</name>
</gene>
<evidence type="ECO:0000313" key="4">
    <source>
        <dbReference type="EMBL" id="QZP37327.1"/>
    </source>
</evidence>
<feature type="transmembrane region" description="Helical" evidence="2">
    <location>
        <begin position="59"/>
        <end position="77"/>
    </location>
</feature>
<dbReference type="RefSeq" id="WP_222607136.1">
    <property type="nucleotide sequence ID" value="NZ_CP081958.1"/>
</dbReference>
<dbReference type="GeneID" id="67179225"/>
<dbReference type="EMBL" id="CP081958">
    <property type="protein sequence ID" value="QZP37327.1"/>
    <property type="molecule type" value="Genomic_DNA"/>
</dbReference>
<keyword evidence="2" id="KW-0472">Membrane</keyword>
<reference evidence="4 5" key="1">
    <citation type="journal article" date="2021" name="Int. J. Syst. Evol. Microbiol.">
        <title>Halobaculum halophilum sp. nov. and Halobaculum salinum sp. nov., isolated from salt lake and saline soil.</title>
        <authorList>
            <person name="Cui H.L."/>
            <person name="Shi X.W."/>
            <person name="Yin X.M."/>
            <person name="Yang X.Y."/>
            <person name="Hou J."/>
            <person name="Zhu L."/>
        </authorList>
    </citation>
    <scope>NUCLEOTIDE SEQUENCE [LARGE SCALE GENOMIC DNA]</scope>
    <source>
        <strain evidence="4 5">NBRC 109044</strain>
    </source>
</reference>
<keyword evidence="5" id="KW-1185">Reference proteome</keyword>
<dbReference type="Pfam" id="PF23994">
    <property type="entry name" value="DUF7312"/>
    <property type="match status" value="1"/>
</dbReference>
<keyword evidence="2" id="KW-1133">Transmembrane helix</keyword>